<dbReference type="InterPro" id="IPR036390">
    <property type="entry name" value="WH_DNA-bd_sf"/>
</dbReference>
<keyword evidence="5" id="KW-0238">DNA-binding</keyword>
<reference evidence="9" key="1">
    <citation type="submission" date="2020-08" db="EMBL/GenBank/DDBJ databases">
        <title>Genome public.</title>
        <authorList>
            <person name="Liu C."/>
            <person name="Sun Q."/>
        </authorList>
    </citation>
    <scope>NUCLEOTIDE SEQUENCE</scope>
    <source>
        <strain evidence="9">BX12</strain>
    </source>
</reference>
<evidence type="ECO:0000313" key="9">
    <source>
        <dbReference type="EMBL" id="MBC6678729.1"/>
    </source>
</evidence>
<comment type="caution">
    <text evidence="9">The sequence shown here is derived from an EMBL/GenBank/DDBJ whole genome shotgun (WGS) entry which is preliminary data.</text>
</comment>
<organism evidence="9 10">
    <name type="scientific">Zhenpiania hominis</name>
    <dbReference type="NCBI Taxonomy" id="2763644"/>
    <lineage>
        <taxon>Bacteria</taxon>
        <taxon>Bacillati</taxon>
        <taxon>Bacillota</taxon>
        <taxon>Clostridia</taxon>
        <taxon>Peptostreptococcales</taxon>
        <taxon>Anaerovoracaceae</taxon>
        <taxon>Zhenpiania</taxon>
    </lineage>
</organism>
<dbReference type="InterPro" id="IPR036388">
    <property type="entry name" value="WH-like_DNA-bd_sf"/>
</dbReference>
<keyword evidence="8" id="KW-0408">Iron</keyword>
<feature type="binding site" evidence="7">
    <location>
        <position position="81"/>
    </location>
    <ligand>
        <name>Zn(2+)</name>
        <dbReference type="ChEBI" id="CHEBI:29105"/>
    </ligand>
</feature>
<keyword evidence="7" id="KW-0479">Metal-binding</keyword>
<evidence type="ECO:0000256" key="4">
    <source>
        <dbReference type="ARBA" id="ARBA00023015"/>
    </source>
</evidence>
<feature type="binding site" evidence="8">
    <location>
        <position position="113"/>
    </location>
    <ligand>
        <name>Fe cation</name>
        <dbReference type="ChEBI" id="CHEBI:24875"/>
    </ligand>
</feature>
<dbReference type="GO" id="GO:0003700">
    <property type="term" value="F:DNA-binding transcription factor activity"/>
    <property type="evidence" value="ECO:0007669"/>
    <property type="project" value="InterPro"/>
</dbReference>
<evidence type="ECO:0000256" key="6">
    <source>
        <dbReference type="ARBA" id="ARBA00023163"/>
    </source>
</evidence>
<evidence type="ECO:0000256" key="1">
    <source>
        <dbReference type="ARBA" id="ARBA00007957"/>
    </source>
</evidence>
<dbReference type="CDD" id="cd07153">
    <property type="entry name" value="Fur_like"/>
    <property type="match status" value="1"/>
</dbReference>
<dbReference type="Gene3D" id="3.30.1490.190">
    <property type="match status" value="1"/>
</dbReference>
<dbReference type="SUPFAM" id="SSF46785">
    <property type="entry name" value="Winged helix' DNA-binding domain"/>
    <property type="match status" value="1"/>
</dbReference>
<evidence type="ECO:0000313" key="10">
    <source>
        <dbReference type="Proteomes" id="UP000602647"/>
    </source>
</evidence>
<dbReference type="PANTHER" id="PTHR33202">
    <property type="entry name" value="ZINC UPTAKE REGULATION PROTEIN"/>
    <property type="match status" value="1"/>
</dbReference>
<dbReference type="RefSeq" id="WP_187301882.1">
    <property type="nucleotide sequence ID" value="NZ_JACRYT010000001.1"/>
</dbReference>
<dbReference type="GO" id="GO:1900376">
    <property type="term" value="P:regulation of secondary metabolite biosynthetic process"/>
    <property type="evidence" value="ECO:0007669"/>
    <property type="project" value="TreeGrafter"/>
</dbReference>
<feature type="binding site" evidence="7">
    <location>
        <position position="124"/>
    </location>
    <ligand>
        <name>Zn(2+)</name>
        <dbReference type="ChEBI" id="CHEBI:29105"/>
    </ligand>
</feature>
<evidence type="ECO:0000256" key="2">
    <source>
        <dbReference type="ARBA" id="ARBA00022491"/>
    </source>
</evidence>
<keyword evidence="4" id="KW-0805">Transcription regulation</keyword>
<keyword evidence="10" id="KW-1185">Reference proteome</keyword>
<dbReference type="GO" id="GO:0045892">
    <property type="term" value="P:negative regulation of DNA-templated transcription"/>
    <property type="evidence" value="ECO:0007669"/>
    <property type="project" value="TreeGrafter"/>
</dbReference>
<feature type="binding site" evidence="7">
    <location>
        <position position="84"/>
    </location>
    <ligand>
        <name>Zn(2+)</name>
        <dbReference type="ChEBI" id="CHEBI:29105"/>
    </ligand>
</feature>
<keyword evidence="6" id="KW-0804">Transcription</keyword>
<dbReference type="InterPro" id="IPR002481">
    <property type="entry name" value="FUR"/>
</dbReference>
<keyword evidence="3 7" id="KW-0862">Zinc</keyword>
<evidence type="ECO:0000256" key="7">
    <source>
        <dbReference type="PIRSR" id="PIRSR602481-1"/>
    </source>
</evidence>
<feature type="binding site" evidence="7">
    <location>
        <position position="121"/>
    </location>
    <ligand>
        <name>Zn(2+)</name>
        <dbReference type="ChEBI" id="CHEBI:29105"/>
    </ligand>
</feature>
<evidence type="ECO:0000256" key="8">
    <source>
        <dbReference type="PIRSR" id="PIRSR602481-2"/>
    </source>
</evidence>
<dbReference type="InterPro" id="IPR043135">
    <property type="entry name" value="Fur_C"/>
</dbReference>
<protein>
    <submittedName>
        <fullName evidence="9">Transcriptional repressor</fullName>
    </submittedName>
</protein>
<sequence length="130" mass="15164">MQTRNTLQKDIILRAVNKLRDHPTADMVYEEVVREYPRISKATVYRNLNQMAKLGQIHKVQIPNSADRYDFNLEKHYHFRCRGCGKVFDMKLTYMEELDDIDVGEPGFRIESHSILFEGLCPQCLKTAAS</sequence>
<dbReference type="GO" id="GO:0000976">
    <property type="term" value="F:transcription cis-regulatory region binding"/>
    <property type="evidence" value="ECO:0007669"/>
    <property type="project" value="TreeGrafter"/>
</dbReference>
<comment type="cofactor">
    <cofactor evidence="8">
        <name>Mn(2+)</name>
        <dbReference type="ChEBI" id="CHEBI:29035"/>
    </cofactor>
    <cofactor evidence="8">
        <name>Fe(2+)</name>
        <dbReference type="ChEBI" id="CHEBI:29033"/>
    </cofactor>
    <text evidence="8">Binds 1 Mn(2+) or Fe(2+) ion per subunit.</text>
</comment>
<keyword evidence="2" id="KW-0678">Repressor</keyword>
<comment type="cofactor">
    <cofactor evidence="7">
        <name>Zn(2+)</name>
        <dbReference type="ChEBI" id="CHEBI:29105"/>
    </cofactor>
    <text evidence="7">Binds 1 zinc ion per subunit.</text>
</comment>
<feature type="binding site" evidence="8">
    <location>
        <position position="96"/>
    </location>
    <ligand>
        <name>Fe cation</name>
        <dbReference type="ChEBI" id="CHEBI:24875"/>
    </ligand>
</feature>
<dbReference type="Proteomes" id="UP000602647">
    <property type="component" value="Unassembled WGS sequence"/>
</dbReference>
<dbReference type="PANTHER" id="PTHR33202:SF7">
    <property type="entry name" value="FERRIC UPTAKE REGULATION PROTEIN"/>
    <property type="match status" value="1"/>
</dbReference>
<evidence type="ECO:0000256" key="5">
    <source>
        <dbReference type="ARBA" id="ARBA00023125"/>
    </source>
</evidence>
<name>A0A923NHW5_9FIRM</name>
<dbReference type="GO" id="GO:0008270">
    <property type="term" value="F:zinc ion binding"/>
    <property type="evidence" value="ECO:0007669"/>
    <property type="project" value="TreeGrafter"/>
</dbReference>
<dbReference type="Gene3D" id="1.10.10.10">
    <property type="entry name" value="Winged helix-like DNA-binding domain superfamily/Winged helix DNA-binding domain"/>
    <property type="match status" value="1"/>
</dbReference>
<evidence type="ECO:0000256" key="3">
    <source>
        <dbReference type="ARBA" id="ARBA00022833"/>
    </source>
</evidence>
<accession>A0A923NHW5</accession>
<dbReference type="EMBL" id="JACRYT010000001">
    <property type="protein sequence ID" value="MBC6678729.1"/>
    <property type="molecule type" value="Genomic_DNA"/>
</dbReference>
<dbReference type="Pfam" id="PF01475">
    <property type="entry name" value="FUR"/>
    <property type="match status" value="1"/>
</dbReference>
<gene>
    <name evidence="9" type="ORF">H9L42_02675</name>
</gene>
<proteinExistence type="inferred from homology"/>
<comment type="similarity">
    <text evidence="1">Belongs to the Fur family.</text>
</comment>
<dbReference type="AlphaFoldDB" id="A0A923NHW5"/>